<dbReference type="Proteomes" id="UP000694843">
    <property type="component" value="Unplaced"/>
</dbReference>
<dbReference type="GO" id="GO:0031647">
    <property type="term" value="P:regulation of protein stability"/>
    <property type="evidence" value="ECO:0007669"/>
    <property type="project" value="UniProtKB-ARBA"/>
</dbReference>
<reference evidence="7" key="1">
    <citation type="submission" date="2025-08" db="UniProtKB">
        <authorList>
            <consortium name="RefSeq"/>
        </authorList>
    </citation>
    <scope>IDENTIFICATION</scope>
    <source>
        <tissue evidence="7">Whole organism</tissue>
    </source>
</reference>
<feature type="signal peptide" evidence="5">
    <location>
        <begin position="1"/>
        <end position="23"/>
    </location>
</feature>
<dbReference type="PROSITE" id="PS00560">
    <property type="entry name" value="CARBOXYPEPT_SER_HIS"/>
    <property type="match status" value="1"/>
</dbReference>
<keyword evidence="6" id="KW-1185">Reference proteome</keyword>
<dbReference type="GO" id="GO:0006508">
    <property type="term" value="P:proteolysis"/>
    <property type="evidence" value="ECO:0007669"/>
    <property type="project" value="UniProtKB-KW"/>
</dbReference>
<dbReference type="RefSeq" id="XP_018007726.1">
    <property type="nucleotide sequence ID" value="XM_018152237.2"/>
</dbReference>
<keyword evidence="2 5" id="KW-0121">Carboxypeptidase</keyword>
<sequence>MKLSKVSTFVVLAALAMAREALSQTTPEADADQITALPGLDASATYKQYSGYLDGGDGNMLHYWFIESQNNPATDPLLLWLNGGPGCSSLDGLLTELGPFTVNDDAATLTQNPFSWNTFANVIYLEAPACVGYSYNVDGNCAASDDSTSLHNYNALLQFFERFPSYKSNAFFVTGESYGGIYVPTLSVRIVDNNDTNPINFQGFAVGNGLSSYPMNDNSLVFFANYHGLVGKETWDATVTECCAGAVPSQDACNFYADHSAQCELQVDKIFLAVYNRGLNTYSLYGDCQTAVRTAGSQLTPMDVAKSNLFRTHDRLRNRDAKSDPPCLDYTVERTYMNSAAVRDALHIPASVDQVWEVCSDQVGRLYSRQYEDMKAQYLRLSAAGVRGLVYNGDWDMACNFIGDQWFVDDLGYQVLEDHREWYSGPQVGGFVKRFELLDYLTVRGAGHMVPEDKPSVALDMIRAFVFNTNYPA</sequence>
<feature type="chain" id="PRO_5034417218" description="Carboxypeptidase" evidence="5">
    <location>
        <begin position="24"/>
        <end position="473"/>
    </location>
</feature>
<name>A0A8B7N1L8_HYAAZ</name>
<comment type="similarity">
    <text evidence="1 5">Belongs to the peptidase S10 family.</text>
</comment>
<keyword evidence="4 5" id="KW-0378">Hydrolase</keyword>
<dbReference type="InterPro" id="IPR029058">
    <property type="entry name" value="AB_hydrolase_fold"/>
</dbReference>
<evidence type="ECO:0000313" key="7">
    <source>
        <dbReference type="RefSeq" id="XP_018007726.1"/>
    </source>
</evidence>
<dbReference type="KEGG" id="hazt:108665481"/>
<protein>
    <recommendedName>
        <fullName evidence="5">Carboxypeptidase</fullName>
        <ecNumber evidence="5">3.4.16.-</ecNumber>
    </recommendedName>
</protein>
<organism evidence="6 7">
    <name type="scientific">Hyalella azteca</name>
    <name type="common">Amphipod</name>
    <dbReference type="NCBI Taxonomy" id="294128"/>
    <lineage>
        <taxon>Eukaryota</taxon>
        <taxon>Metazoa</taxon>
        <taxon>Ecdysozoa</taxon>
        <taxon>Arthropoda</taxon>
        <taxon>Crustacea</taxon>
        <taxon>Multicrustacea</taxon>
        <taxon>Malacostraca</taxon>
        <taxon>Eumalacostraca</taxon>
        <taxon>Peracarida</taxon>
        <taxon>Amphipoda</taxon>
        <taxon>Senticaudata</taxon>
        <taxon>Talitrida</taxon>
        <taxon>Talitroidea</taxon>
        <taxon>Hyalellidae</taxon>
        <taxon>Hyalella</taxon>
    </lineage>
</organism>
<dbReference type="OrthoDB" id="1022205at2759"/>
<evidence type="ECO:0000256" key="3">
    <source>
        <dbReference type="ARBA" id="ARBA00022670"/>
    </source>
</evidence>
<dbReference type="EC" id="3.4.16.-" evidence="5"/>
<dbReference type="PRINTS" id="PR00724">
    <property type="entry name" value="CRBOXYPTASEC"/>
</dbReference>
<dbReference type="PANTHER" id="PTHR11802">
    <property type="entry name" value="SERINE PROTEASE FAMILY S10 SERINE CARBOXYPEPTIDASE"/>
    <property type="match status" value="1"/>
</dbReference>
<dbReference type="SUPFAM" id="SSF53474">
    <property type="entry name" value="alpha/beta-Hydrolases"/>
    <property type="match status" value="1"/>
</dbReference>
<evidence type="ECO:0000313" key="6">
    <source>
        <dbReference type="Proteomes" id="UP000694843"/>
    </source>
</evidence>
<keyword evidence="5" id="KW-0732">Signal</keyword>
<evidence type="ECO:0000256" key="2">
    <source>
        <dbReference type="ARBA" id="ARBA00022645"/>
    </source>
</evidence>
<dbReference type="GeneID" id="108665481"/>
<dbReference type="PANTHER" id="PTHR11802:SF201">
    <property type="entry name" value="CARBOXYPEPTIDASE"/>
    <property type="match status" value="1"/>
</dbReference>
<dbReference type="PROSITE" id="PS00131">
    <property type="entry name" value="CARBOXYPEPT_SER_SER"/>
    <property type="match status" value="1"/>
</dbReference>
<proteinExistence type="inferred from homology"/>
<dbReference type="Pfam" id="PF00450">
    <property type="entry name" value="Peptidase_S10"/>
    <property type="match status" value="1"/>
</dbReference>
<dbReference type="OMA" id="AAPYVWK"/>
<dbReference type="Gene3D" id="3.40.50.1820">
    <property type="entry name" value="alpha/beta hydrolase"/>
    <property type="match status" value="1"/>
</dbReference>
<dbReference type="InterPro" id="IPR033124">
    <property type="entry name" value="Ser_caboxypep_his_AS"/>
</dbReference>
<evidence type="ECO:0000256" key="5">
    <source>
        <dbReference type="RuleBase" id="RU361156"/>
    </source>
</evidence>
<dbReference type="FunFam" id="3.40.50.1820:FF:000335">
    <property type="entry name" value="Carboxypeptidase"/>
    <property type="match status" value="1"/>
</dbReference>
<accession>A0A8B7N1L8</accession>
<dbReference type="InterPro" id="IPR001563">
    <property type="entry name" value="Peptidase_S10"/>
</dbReference>
<gene>
    <name evidence="7" type="primary">LOC108665481</name>
</gene>
<dbReference type="GO" id="GO:0004185">
    <property type="term" value="F:serine-type carboxypeptidase activity"/>
    <property type="evidence" value="ECO:0007669"/>
    <property type="project" value="UniProtKB-UniRule"/>
</dbReference>
<keyword evidence="3 5" id="KW-0645">Protease</keyword>
<dbReference type="InterPro" id="IPR018202">
    <property type="entry name" value="Ser_caboxypep_ser_AS"/>
</dbReference>
<evidence type="ECO:0000256" key="1">
    <source>
        <dbReference type="ARBA" id="ARBA00009431"/>
    </source>
</evidence>
<evidence type="ECO:0000256" key="4">
    <source>
        <dbReference type="ARBA" id="ARBA00022801"/>
    </source>
</evidence>
<dbReference type="AlphaFoldDB" id="A0A8B7N1L8"/>
<dbReference type="GO" id="GO:1904715">
    <property type="term" value="P:negative regulation of chaperone-mediated autophagy"/>
    <property type="evidence" value="ECO:0007669"/>
    <property type="project" value="UniProtKB-ARBA"/>
</dbReference>